<sequence length="98" mass="9763">MVDCSTIDPATARRLAERCTAQGNPLADAPVSGGTVGAAAGTLTFMVGASDELFAQAQPVLQAMGKNIVHCGGTGTGQVAKICNNLLLATSMIGVSEA</sequence>
<evidence type="ECO:0000259" key="3">
    <source>
        <dbReference type="Pfam" id="PF03446"/>
    </source>
</evidence>
<reference evidence="4 5" key="1">
    <citation type="journal article" date="2016" name="Nat. Commun.">
        <title>Microbial interactions lead to rapid micro-scale successions on model marine particles.</title>
        <authorList>
            <person name="Datta M.S."/>
            <person name="Sliwerska E."/>
            <person name="Gore J."/>
            <person name="Polz M.F."/>
            <person name="Cordero O.X."/>
        </authorList>
    </citation>
    <scope>NUCLEOTIDE SEQUENCE [LARGE SCALE GENOMIC DNA]</scope>
    <source>
        <strain evidence="4 5">4G03</strain>
    </source>
</reference>
<accession>A0A2G1BP53</accession>
<dbReference type="PANTHER" id="PTHR22981">
    <property type="entry name" value="3-HYDROXYISOBUTYRATE DEHYDROGENASE-RELATED"/>
    <property type="match status" value="1"/>
</dbReference>
<dbReference type="Pfam" id="PF03446">
    <property type="entry name" value="NAD_binding_2"/>
    <property type="match status" value="1"/>
</dbReference>
<dbReference type="InterPro" id="IPR008927">
    <property type="entry name" value="6-PGluconate_DH-like_C_sf"/>
</dbReference>
<dbReference type="GO" id="GO:0008442">
    <property type="term" value="F:3-hydroxyisobutyrate dehydrogenase activity"/>
    <property type="evidence" value="ECO:0007669"/>
    <property type="project" value="TreeGrafter"/>
</dbReference>
<dbReference type="GO" id="GO:0050661">
    <property type="term" value="F:NADP binding"/>
    <property type="evidence" value="ECO:0007669"/>
    <property type="project" value="InterPro"/>
</dbReference>
<organism evidence="4 5">
    <name type="scientific">Tenacibaculum discolor</name>
    <dbReference type="NCBI Taxonomy" id="361581"/>
    <lineage>
        <taxon>Bacteria</taxon>
        <taxon>Pseudomonadati</taxon>
        <taxon>Bacteroidota</taxon>
        <taxon>Flavobacteriia</taxon>
        <taxon>Flavobacteriales</taxon>
        <taxon>Flavobacteriaceae</taxon>
        <taxon>Tenacibaculum</taxon>
    </lineage>
</organism>
<dbReference type="SUPFAM" id="SSF48179">
    <property type="entry name" value="6-phosphogluconate dehydrogenase C-terminal domain-like"/>
    <property type="match status" value="1"/>
</dbReference>
<dbReference type="PANTHER" id="PTHR22981:SF7">
    <property type="entry name" value="3-HYDROXYISOBUTYRATE DEHYDROGENASE, MITOCHONDRIAL"/>
    <property type="match status" value="1"/>
</dbReference>
<dbReference type="SUPFAM" id="SSF51735">
    <property type="entry name" value="NAD(P)-binding Rossmann-fold domains"/>
    <property type="match status" value="1"/>
</dbReference>
<evidence type="ECO:0000256" key="2">
    <source>
        <dbReference type="ARBA" id="ARBA00023027"/>
    </source>
</evidence>
<dbReference type="InterPro" id="IPR036291">
    <property type="entry name" value="NAD(P)-bd_dom_sf"/>
</dbReference>
<dbReference type="GO" id="GO:0006574">
    <property type="term" value="P:L-valine catabolic process"/>
    <property type="evidence" value="ECO:0007669"/>
    <property type="project" value="TreeGrafter"/>
</dbReference>
<protein>
    <submittedName>
        <fullName evidence="4">3-hydroxyisobutyrate dehydrogenase</fullName>
    </submittedName>
</protein>
<name>A0A2G1BP53_9FLAO</name>
<gene>
    <name evidence="4" type="ORF">CSC81_18505</name>
</gene>
<comment type="caution">
    <text evidence="4">The sequence shown here is derived from an EMBL/GenBank/DDBJ whole genome shotgun (WGS) entry which is preliminary data.</text>
</comment>
<keyword evidence="2" id="KW-0520">NAD</keyword>
<dbReference type="AlphaFoldDB" id="A0A2G1BP53"/>
<keyword evidence="1" id="KW-0560">Oxidoreductase</keyword>
<dbReference type="EMBL" id="PDUU01001035">
    <property type="protein sequence ID" value="PHN95810.1"/>
    <property type="molecule type" value="Genomic_DNA"/>
</dbReference>
<dbReference type="InterPro" id="IPR006115">
    <property type="entry name" value="6PGDH_NADP-bd"/>
</dbReference>
<evidence type="ECO:0000313" key="4">
    <source>
        <dbReference type="EMBL" id="PHN95810.1"/>
    </source>
</evidence>
<feature type="domain" description="6-phosphogluconate dehydrogenase NADP-binding" evidence="3">
    <location>
        <begin position="1"/>
        <end position="72"/>
    </location>
</feature>
<evidence type="ECO:0000256" key="1">
    <source>
        <dbReference type="ARBA" id="ARBA00023002"/>
    </source>
</evidence>
<dbReference type="Gene3D" id="3.40.50.720">
    <property type="entry name" value="NAD(P)-binding Rossmann-like Domain"/>
    <property type="match status" value="1"/>
</dbReference>
<evidence type="ECO:0000313" key="5">
    <source>
        <dbReference type="Proteomes" id="UP000222163"/>
    </source>
</evidence>
<dbReference type="Gene3D" id="1.10.1040.10">
    <property type="entry name" value="N-(1-d-carboxylethyl)-l-norvaline Dehydrogenase, domain 2"/>
    <property type="match status" value="1"/>
</dbReference>
<dbReference type="InterPro" id="IPR013328">
    <property type="entry name" value="6PGD_dom2"/>
</dbReference>
<proteinExistence type="predicted"/>
<dbReference type="Proteomes" id="UP000222163">
    <property type="component" value="Unassembled WGS sequence"/>
</dbReference>
<feature type="non-terminal residue" evidence="4">
    <location>
        <position position="98"/>
    </location>
</feature>